<feature type="compositionally biased region" description="Basic residues" evidence="1">
    <location>
        <begin position="449"/>
        <end position="465"/>
    </location>
</feature>
<comment type="caution">
    <text evidence="3">The sequence shown here is derived from an EMBL/GenBank/DDBJ whole genome shotgun (WGS) entry which is preliminary data.</text>
</comment>
<feature type="region of interest" description="Disordered" evidence="1">
    <location>
        <begin position="219"/>
        <end position="251"/>
    </location>
</feature>
<organism evidence="3 4">
    <name type="scientific">Araneus ventricosus</name>
    <name type="common">Orbweaver spider</name>
    <name type="synonym">Epeira ventricosa</name>
    <dbReference type="NCBI Taxonomy" id="182803"/>
    <lineage>
        <taxon>Eukaryota</taxon>
        <taxon>Metazoa</taxon>
        <taxon>Ecdysozoa</taxon>
        <taxon>Arthropoda</taxon>
        <taxon>Chelicerata</taxon>
        <taxon>Arachnida</taxon>
        <taxon>Araneae</taxon>
        <taxon>Araneomorphae</taxon>
        <taxon>Entelegynae</taxon>
        <taxon>Araneoidea</taxon>
        <taxon>Araneidae</taxon>
        <taxon>Araneus</taxon>
    </lineage>
</organism>
<protein>
    <recommendedName>
        <fullName evidence="2">Pre-C2HC domain-containing protein</fullName>
    </recommendedName>
</protein>
<evidence type="ECO:0000313" key="3">
    <source>
        <dbReference type="EMBL" id="GBL90641.1"/>
    </source>
</evidence>
<proteinExistence type="predicted"/>
<dbReference type="AlphaFoldDB" id="A0A4Y2BEE3"/>
<sequence>MVRKKDNPPCKGNSKEVLQRNYFLKTDFQLGKTRRDSTLEEFSNDDPIFASQSLLSHPINGITIPHTPNSNYKYLQFLLRKIETSPSTAWPTIPPIMKSPEVTQHTKKTKTQHQAPGNKVIQMDIDSDSHKIKQAEKDANNYLRIERIMVEEIPALKNLIIKQQALVNRYQEINPQHTICSHLMIDVRGNELKVEALKDEFFRIGPFKESNCTHHKLNEDIKEKNQNPENPFKTVPQHKAAKPRPPNDAQNPIQTKNSLQSLIPDAPEIPVIILKIAENYNFILQEMTQKFPGTNNTLFRENIKISSISTEDRDDIIKLLHDKKKQEFILYEPIAERPINTILKGIHASTPQEYIKQELQALNFEVTKMIQFKNFKEQSLYPIFQVDIKRSPQAQKTFIITHLFIIIHYFKITVESPRRRSTATICRIPPYSKELSSQPQMYQMQEKPRHQRLQHSRKTHKPHLY</sequence>
<name>A0A4Y2BEE3_ARAVE</name>
<feature type="domain" description="Pre-C2HC" evidence="2">
    <location>
        <begin position="353"/>
        <end position="421"/>
    </location>
</feature>
<keyword evidence="4" id="KW-1185">Reference proteome</keyword>
<dbReference type="Proteomes" id="UP000499080">
    <property type="component" value="Unassembled WGS sequence"/>
</dbReference>
<accession>A0A4Y2BEE3</accession>
<evidence type="ECO:0000256" key="1">
    <source>
        <dbReference type="SAM" id="MobiDB-lite"/>
    </source>
</evidence>
<evidence type="ECO:0000259" key="2">
    <source>
        <dbReference type="Pfam" id="PF07530"/>
    </source>
</evidence>
<dbReference type="Pfam" id="PF07530">
    <property type="entry name" value="PRE_C2HC"/>
    <property type="match status" value="1"/>
</dbReference>
<dbReference type="InterPro" id="IPR006579">
    <property type="entry name" value="Pre_C2HC_dom"/>
</dbReference>
<dbReference type="EMBL" id="BGPR01000073">
    <property type="protein sequence ID" value="GBL90641.1"/>
    <property type="molecule type" value="Genomic_DNA"/>
</dbReference>
<gene>
    <name evidence="3" type="ORF">AVEN_219311_1</name>
</gene>
<reference evidence="3 4" key="1">
    <citation type="journal article" date="2019" name="Sci. Rep.">
        <title>Orb-weaving spider Araneus ventricosus genome elucidates the spidroin gene catalogue.</title>
        <authorList>
            <person name="Kono N."/>
            <person name="Nakamura H."/>
            <person name="Ohtoshi R."/>
            <person name="Moran D.A.P."/>
            <person name="Shinohara A."/>
            <person name="Yoshida Y."/>
            <person name="Fujiwara M."/>
            <person name="Mori M."/>
            <person name="Tomita M."/>
            <person name="Arakawa K."/>
        </authorList>
    </citation>
    <scope>NUCLEOTIDE SEQUENCE [LARGE SCALE GENOMIC DNA]</scope>
</reference>
<evidence type="ECO:0000313" key="4">
    <source>
        <dbReference type="Proteomes" id="UP000499080"/>
    </source>
</evidence>
<feature type="region of interest" description="Disordered" evidence="1">
    <location>
        <begin position="436"/>
        <end position="465"/>
    </location>
</feature>